<dbReference type="Gene3D" id="2.130.10.10">
    <property type="entry name" value="YVTN repeat-like/Quinoprotein amine dehydrogenase"/>
    <property type="match status" value="1"/>
</dbReference>
<sequence length="755" mass="81363">MLLCLYNPTSGDGTAKKLLDEHVLPLLQSNGKSVDKVISTEHPGHAGEILVDFVNQHEAEIVVILASGDGTLNECITGLSSAESTGRSRPPKVSFVLVPSGTANALYSTLFPPPQEGPADTAYRLLSIQSFLANGKTIPLTLAITTLSSPPSARKRPQAKISSVVVSTSLHASILKDSETLRKEMPGLERFKVAAQQNSTKWYKSWVKLIPAPGAEVVQIYDPSSKSFIDHPDSHSNDPIVDLDGPFAYFLSTVNVDRLEPAFMISPLASRIPATEATCDLVIVRPFCSPTVSDDTLETREAFVPVLWKVLGDAYHQGAHVDLRYNENGEATTEGDGPLVVEYIRCGGWEWIPVDDDEDAHWLCTDGAISKIETEGRAVCSAAVPDAGVGFMNSSEIYVIATAKTDDSADLVALGTDHSVQVLQVAENSIKSIASFHIGSRITALAFSPRTVSPSASDDWFIELTAASANFGLHLLTKQPTNNETVFAFGGGLSGHHGRVNDMTFCGGKGVDSTRYVATVSDDKMLMVWDLYPTQDVSSSRASPESTGMSSPPPRAQPTAYVMAFPHPLTSVCSHPSSSKEFLVSDTTGSVFVTDWRSDPDDEADYDSWRLVELIEPYALAATSMGISVPGGWASWRADNADIVGAVYNSRYSLWNISQLQGGKPTTGNSFPQGLGGHRFRWSSTYPEYFAISTQSPAKGALINIHNTAYTQPTTLTLAPRPHFVRDFDWLASRTPRIAAAVGRTLVIVPVAVDA</sequence>
<dbReference type="PROSITE" id="PS00678">
    <property type="entry name" value="WD_REPEATS_1"/>
    <property type="match status" value="1"/>
</dbReference>
<feature type="domain" description="DAGKc" evidence="5">
    <location>
        <begin position="1"/>
        <end position="122"/>
    </location>
</feature>
<dbReference type="InterPro" id="IPR016064">
    <property type="entry name" value="NAD/diacylglycerol_kinase_sf"/>
</dbReference>
<evidence type="ECO:0000256" key="4">
    <source>
        <dbReference type="SAM" id="MobiDB-lite"/>
    </source>
</evidence>
<dbReference type="InterPro" id="IPR001206">
    <property type="entry name" value="Diacylglycerol_kinase_cat_dom"/>
</dbReference>
<dbReference type="SUPFAM" id="SSF111331">
    <property type="entry name" value="NAD kinase/diacylglycerol kinase-like"/>
    <property type="match status" value="1"/>
</dbReference>
<dbReference type="PROSITE" id="PS50082">
    <property type="entry name" value="WD_REPEATS_2"/>
    <property type="match status" value="1"/>
</dbReference>
<evidence type="ECO:0000313" key="7">
    <source>
        <dbReference type="Proteomes" id="UP001362999"/>
    </source>
</evidence>
<dbReference type="InterPro" id="IPR017438">
    <property type="entry name" value="ATP-NAD_kinase_N"/>
</dbReference>
<gene>
    <name evidence="6" type="ORF">R3P38DRAFT_3396244</name>
</gene>
<dbReference type="InterPro" id="IPR015943">
    <property type="entry name" value="WD40/YVTN_repeat-like_dom_sf"/>
</dbReference>
<dbReference type="PANTHER" id="PTHR22806:SF0">
    <property type="entry name" value="NUCLEOPORIN NUP37"/>
    <property type="match status" value="1"/>
</dbReference>
<dbReference type="PROSITE" id="PS50146">
    <property type="entry name" value="DAGK"/>
    <property type="match status" value="1"/>
</dbReference>
<dbReference type="PANTHER" id="PTHR22806">
    <property type="entry name" value="NUCLEOPORIN NUP37 P37 -RELATED"/>
    <property type="match status" value="1"/>
</dbReference>
<name>A0AAW0BCK0_9AGAR</name>
<proteinExistence type="predicted"/>
<dbReference type="SMART" id="SM00320">
    <property type="entry name" value="WD40"/>
    <property type="match status" value="2"/>
</dbReference>
<organism evidence="6 7">
    <name type="scientific">Favolaschia claudopus</name>
    <dbReference type="NCBI Taxonomy" id="2862362"/>
    <lineage>
        <taxon>Eukaryota</taxon>
        <taxon>Fungi</taxon>
        <taxon>Dikarya</taxon>
        <taxon>Basidiomycota</taxon>
        <taxon>Agaricomycotina</taxon>
        <taxon>Agaricomycetes</taxon>
        <taxon>Agaricomycetidae</taxon>
        <taxon>Agaricales</taxon>
        <taxon>Marasmiineae</taxon>
        <taxon>Mycenaceae</taxon>
        <taxon>Favolaschia</taxon>
    </lineage>
</organism>
<accession>A0AAW0BCK0</accession>
<dbReference type="GO" id="GO:0031080">
    <property type="term" value="C:nuclear pore outer ring"/>
    <property type="evidence" value="ECO:0007669"/>
    <property type="project" value="InterPro"/>
</dbReference>
<evidence type="ECO:0000259" key="5">
    <source>
        <dbReference type="PROSITE" id="PS50146"/>
    </source>
</evidence>
<evidence type="ECO:0000313" key="6">
    <source>
        <dbReference type="EMBL" id="KAK7023785.1"/>
    </source>
</evidence>
<keyword evidence="2" id="KW-0677">Repeat</keyword>
<feature type="compositionally biased region" description="Polar residues" evidence="4">
    <location>
        <begin position="537"/>
        <end position="550"/>
    </location>
</feature>
<dbReference type="SUPFAM" id="SSF50978">
    <property type="entry name" value="WD40 repeat-like"/>
    <property type="match status" value="1"/>
</dbReference>
<keyword evidence="1 3" id="KW-0853">WD repeat</keyword>
<dbReference type="Proteomes" id="UP001362999">
    <property type="component" value="Unassembled WGS sequence"/>
</dbReference>
<dbReference type="InterPro" id="IPR019775">
    <property type="entry name" value="WD40_repeat_CS"/>
</dbReference>
<dbReference type="InterPro" id="IPR001680">
    <property type="entry name" value="WD40_rpt"/>
</dbReference>
<reference evidence="6 7" key="1">
    <citation type="journal article" date="2024" name="J Genomics">
        <title>Draft genome sequencing and assembly of Favolaschia claudopus CIRM-BRFM 2984 isolated from oak limbs.</title>
        <authorList>
            <person name="Navarro D."/>
            <person name="Drula E."/>
            <person name="Chaduli D."/>
            <person name="Cazenave R."/>
            <person name="Ahrendt S."/>
            <person name="Wang J."/>
            <person name="Lipzen A."/>
            <person name="Daum C."/>
            <person name="Barry K."/>
            <person name="Grigoriev I.V."/>
            <person name="Favel A."/>
            <person name="Rosso M.N."/>
            <person name="Martin F."/>
        </authorList>
    </citation>
    <scope>NUCLEOTIDE SEQUENCE [LARGE SCALE GENOMIC DNA]</scope>
    <source>
        <strain evidence="6 7">CIRM-BRFM 2984</strain>
    </source>
</reference>
<feature type="repeat" description="WD" evidence="3">
    <location>
        <begin position="493"/>
        <end position="539"/>
    </location>
</feature>
<keyword evidence="7" id="KW-1185">Reference proteome</keyword>
<comment type="caution">
    <text evidence="6">The sequence shown here is derived from an EMBL/GenBank/DDBJ whole genome shotgun (WGS) entry which is preliminary data.</text>
</comment>
<evidence type="ECO:0000256" key="1">
    <source>
        <dbReference type="ARBA" id="ARBA00022574"/>
    </source>
</evidence>
<dbReference type="Pfam" id="PF00781">
    <property type="entry name" value="DAGK_cat"/>
    <property type="match status" value="1"/>
</dbReference>
<dbReference type="EMBL" id="JAWWNJ010000035">
    <property type="protein sequence ID" value="KAK7023785.1"/>
    <property type="molecule type" value="Genomic_DNA"/>
</dbReference>
<dbReference type="InterPro" id="IPR036322">
    <property type="entry name" value="WD40_repeat_dom_sf"/>
</dbReference>
<evidence type="ECO:0000256" key="3">
    <source>
        <dbReference type="PROSITE-ProRule" id="PRU00221"/>
    </source>
</evidence>
<dbReference type="GO" id="GO:0016301">
    <property type="term" value="F:kinase activity"/>
    <property type="evidence" value="ECO:0007669"/>
    <property type="project" value="InterPro"/>
</dbReference>
<dbReference type="Gene3D" id="3.40.50.10330">
    <property type="entry name" value="Probable inorganic polyphosphate/atp-NAD kinase, domain 1"/>
    <property type="match status" value="1"/>
</dbReference>
<dbReference type="InterPro" id="IPR037626">
    <property type="entry name" value="NUP37"/>
</dbReference>
<protein>
    <submittedName>
        <fullName evidence="6">DEAD-box protein abstrakt</fullName>
    </submittedName>
</protein>
<feature type="region of interest" description="Disordered" evidence="4">
    <location>
        <begin position="537"/>
        <end position="556"/>
    </location>
</feature>
<dbReference type="AlphaFoldDB" id="A0AAW0BCK0"/>
<evidence type="ECO:0000256" key="2">
    <source>
        <dbReference type="ARBA" id="ARBA00022737"/>
    </source>
</evidence>